<evidence type="ECO:0000313" key="8">
    <source>
        <dbReference type="EMBL" id="KAK7055088.1"/>
    </source>
</evidence>
<evidence type="ECO:0000256" key="5">
    <source>
        <dbReference type="ARBA" id="ARBA00023242"/>
    </source>
</evidence>
<sequence>MSAGATSSSKQPKERVTSKQTSSQFSSRKKSCQKCAEAKARCDLQRPICSRCQGRNISCQWFTVDPPDVPPSIYASIEEACPPLSELGAEELGFSVPSASTSPATVESMRIGSRWLDALIPPPGRLEKKFNPSTIQFISRVLKSYPKILIKDNNILPPIAHALQSQAGPSQLPLSNCRTLLRMWENKAPGSELIARETVWREMTRLFEEHSTYDHVTLLGACQAYLLYSIHLFLCGDADTRSMVDTSTMINLQELSSALSRTGLYTSDAQQRSTVPEWESWIIAEAKRRTLYTMYTFDHVFNYSQGQPSYVGTELGQLSLPASKELWTATTKHDWELKYEQHIMDWPTEGPQLDDLWPHGTEDVKKRRGERADRWVESADEFGMFMFAISNMTFGGS</sequence>
<evidence type="ECO:0000256" key="2">
    <source>
        <dbReference type="ARBA" id="ARBA00022833"/>
    </source>
</evidence>
<organism evidence="8 9">
    <name type="scientific">Favolaschia claudopus</name>
    <dbReference type="NCBI Taxonomy" id="2862362"/>
    <lineage>
        <taxon>Eukaryota</taxon>
        <taxon>Fungi</taxon>
        <taxon>Dikarya</taxon>
        <taxon>Basidiomycota</taxon>
        <taxon>Agaricomycotina</taxon>
        <taxon>Agaricomycetes</taxon>
        <taxon>Agaricomycetidae</taxon>
        <taxon>Agaricales</taxon>
        <taxon>Marasmiineae</taxon>
        <taxon>Mycenaceae</taxon>
        <taxon>Favolaschia</taxon>
    </lineage>
</organism>
<dbReference type="GO" id="GO:0003677">
    <property type="term" value="F:DNA binding"/>
    <property type="evidence" value="ECO:0007669"/>
    <property type="project" value="InterPro"/>
</dbReference>
<accession>A0AAW0DTD2</accession>
<dbReference type="PROSITE" id="PS00463">
    <property type="entry name" value="ZN2_CY6_FUNGAL_1"/>
    <property type="match status" value="1"/>
</dbReference>
<keyword evidence="5" id="KW-0539">Nucleus</keyword>
<dbReference type="EMBL" id="JAWWNJ010000005">
    <property type="protein sequence ID" value="KAK7055088.1"/>
    <property type="molecule type" value="Genomic_DNA"/>
</dbReference>
<reference evidence="8 9" key="1">
    <citation type="journal article" date="2024" name="J Genomics">
        <title>Draft genome sequencing and assembly of Favolaschia claudopus CIRM-BRFM 2984 isolated from oak limbs.</title>
        <authorList>
            <person name="Navarro D."/>
            <person name="Drula E."/>
            <person name="Chaduli D."/>
            <person name="Cazenave R."/>
            <person name="Ahrendt S."/>
            <person name="Wang J."/>
            <person name="Lipzen A."/>
            <person name="Daum C."/>
            <person name="Barry K."/>
            <person name="Grigoriev I.V."/>
            <person name="Favel A."/>
            <person name="Rosso M.N."/>
            <person name="Martin F."/>
        </authorList>
    </citation>
    <scope>NUCLEOTIDE SEQUENCE [LARGE SCALE GENOMIC DNA]</scope>
    <source>
        <strain evidence="8 9">CIRM-BRFM 2984</strain>
    </source>
</reference>
<name>A0AAW0DTD2_9AGAR</name>
<dbReference type="PANTHER" id="PTHR47660:SF3">
    <property type="entry name" value="FINGER DOMAIN PROTEIN, PUTATIVE (AFU_ORTHOLOGUE AFUA_4G03310)-RELATED"/>
    <property type="match status" value="1"/>
</dbReference>
<dbReference type="GO" id="GO:0008270">
    <property type="term" value="F:zinc ion binding"/>
    <property type="evidence" value="ECO:0007669"/>
    <property type="project" value="InterPro"/>
</dbReference>
<gene>
    <name evidence="8" type="ORF">R3P38DRAFT_2845023</name>
</gene>
<dbReference type="InterPro" id="IPR001138">
    <property type="entry name" value="Zn2Cys6_DnaBD"/>
</dbReference>
<dbReference type="Pfam" id="PF00172">
    <property type="entry name" value="Zn_clus"/>
    <property type="match status" value="1"/>
</dbReference>
<dbReference type="AlphaFoldDB" id="A0AAW0DTD2"/>
<keyword evidence="2" id="KW-0862">Zinc</keyword>
<evidence type="ECO:0000256" key="6">
    <source>
        <dbReference type="SAM" id="MobiDB-lite"/>
    </source>
</evidence>
<evidence type="ECO:0000256" key="4">
    <source>
        <dbReference type="ARBA" id="ARBA00023163"/>
    </source>
</evidence>
<comment type="caution">
    <text evidence="8">The sequence shown here is derived from an EMBL/GenBank/DDBJ whole genome shotgun (WGS) entry which is preliminary data.</text>
</comment>
<keyword evidence="9" id="KW-1185">Reference proteome</keyword>
<feature type="compositionally biased region" description="Polar residues" evidence="6">
    <location>
        <begin position="1"/>
        <end position="10"/>
    </location>
</feature>
<dbReference type="Proteomes" id="UP001362999">
    <property type="component" value="Unassembled WGS sequence"/>
</dbReference>
<evidence type="ECO:0000256" key="1">
    <source>
        <dbReference type="ARBA" id="ARBA00022723"/>
    </source>
</evidence>
<dbReference type="CDD" id="cd00067">
    <property type="entry name" value="GAL4"/>
    <property type="match status" value="1"/>
</dbReference>
<protein>
    <submittedName>
        <fullName evidence="8">C6 finger domain protein</fullName>
    </submittedName>
</protein>
<dbReference type="PANTHER" id="PTHR47660">
    <property type="entry name" value="TRANSCRIPTION FACTOR WITH C2H2 AND ZN(2)-CYS(6) DNA BINDING DOMAIN (EUROFUNG)-RELATED-RELATED"/>
    <property type="match status" value="1"/>
</dbReference>
<evidence type="ECO:0000259" key="7">
    <source>
        <dbReference type="PROSITE" id="PS50048"/>
    </source>
</evidence>
<dbReference type="SMART" id="SM00066">
    <property type="entry name" value="GAL4"/>
    <property type="match status" value="1"/>
</dbReference>
<feature type="domain" description="Zn(2)-C6 fungal-type" evidence="7">
    <location>
        <begin position="31"/>
        <end position="61"/>
    </location>
</feature>
<keyword evidence="3" id="KW-0805">Transcription regulation</keyword>
<dbReference type="InterPro" id="IPR036864">
    <property type="entry name" value="Zn2-C6_fun-type_DNA-bd_sf"/>
</dbReference>
<keyword evidence="4" id="KW-0804">Transcription</keyword>
<feature type="region of interest" description="Disordered" evidence="6">
    <location>
        <begin position="1"/>
        <end position="31"/>
    </location>
</feature>
<evidence type="ECO:0000313" key="9">
    <source>
        <dbReference type="Proteomes" id="UP001362999"/>
    </source>
</evidence>
<dbReference type="GO" id="GO:0000981">
    <property type="term" value="F:DNA-binding transcription factor activity, RNA polymerase II-specific"/>
    <property type="evidence" value="ECO:0007669"/>
    <property type="project" value="InterPro"/>
</dbReference>
<dbReference type="Gene3D" id="4.10.240.10">
    <property type="entry name" value="Zn(2)-C6 fungal-type DNA-binding domain"/>
    <property type="match status" value="1"/>
</dbReference>
<dbReference type="SUPFAM" id="SSF57701">
    <property type="entry name" value="Zn2/Cys6 DNA-binding domain"/>
    <property type="match status" value="1"/>
</dbReference>
<dbReference type="Pfam" id="PF04082">
    <property type="entry name" value="Fungal_trans"/>
    <property type="match status" value="1"/>
</dbReference>
<dbReference type="GO" id="GO:0006351">
    <property type="term" value="P:DNA-templated transcription"/>
    <property type="evidence" value="ECO:0007669"/>
    <property type="project" value="InterPro"/>
</dbReference>
<keyword evidence="1" id="KW-0479">Metal-binding</keyword>
<dbReference type="InterPro" id="IPR007219">
    <property type="entry name" value="XnlR_reg_dom"/>
</dbReference>
<dbReference type="PROSITE" id="PS50048">
    <property type="entry name" value="ZN2_CY6_FUNGAL_2"/>
    <property type="match status" value="1"/>
</dbReference>
<evidence type="ECO:0000256" key="3">
    <source>
        <dbReference type="ARBA" id="ARBA00023015"/>
    </source>
</evidence>
<proteinExistence type="predicted"/>